<evidence type="ECO:0000256" key="3">
    <source>
        <dbReference type="ARBA" id="ARBA00023315"/>
    </source>
</evidence>
<protein>
    <submittedName>
        <fullName evidence="6">UDP-2-acetamido-3-amino-2, 3-dideoxy-D-glucuronate N-acetyltransferase</fullName>
        <ecNumber evidence="6">2.3.1.201</ecNumber>
    </submittedName>
</protein>
<keyword evidence="3 6" id="KW-0012">Acyltransferase</keyword>
<evidence type="ECO:0000313" key="7">
    <source>
        <dbReference type="Proteomes" id="UP000319817"/>
    </source>
</evidence>
<feature type="domain" description="Gfo/Idh/MocA-like oxidoreductase N-terminal" evidence="4">
    <location>
        <begin position="6"/>
        <end position="121"/>
    </location>
</feature>
<dbReference type="AlphaFoldDB" id="A0A517NYT7"/>
<dbReference type="SUPFAM" id="SSF51161">
    <property type="entry name" value="Trimeric LpxA-like enzymes"/>
    <property type="match status" value="1"/>
</dbReference>
<dbReference type="InterPro" id="IPR018357">
    <property type="entry name" value="Hexapep_transf_CS"/>
</dbReference>
<proteinExistence type="predicted"/>
<evidence type="ECO:0000259" key="4">
    <source>
        <dbReference type="Pfam" id="PF01408"/>
    </source>
</evidence>
<dbReference type="RefSeq" id="WP_145420060.1">
    <property type="nucleotide sequence ID" value="NZ_CP036526.1"/>
</dbReference>
<dbReference type="GO" id="GO:0016746">
    <property type="term" value="F:acyltransferase activity"/>
    <property type="evidence" value="ECO:0007669"/>
    <property type="project" value="UniProtKB-KW"/>
</dbReference>
<evidence type="ECO:0000313" key="6">
    <source>
        <dbReference type="EMBL" id="QDT12287.1"/>
    </source>
</evidence>
<dbReference type="InterPro" id="IPR000683">
    <property type="entry name" value="Gfo/Idh/MocA-like_OxRdtase_N"/>
</dbReference>
<dbReference type="EMBL" id="CP036526">
    <property type="protein sequence ID" value="QDT12287.1"/>
    <property type="molecule type" value="Genomic_DNA"/>
</dbReference>
<name>A0A517NYT7_9BACT</name>
<dbReference type="Pfam" id="PF01408">
    <property type="entry name" value="GFO_IDH_MocA"/>
    <property type="match status" value="1"/>
</dbReference>
<dbReference type="CDD" id="cd03358">
    <property type="entry name" value="LbH_WxcM_N_like"/>
    <property type="match status" value="1"/>
</dbReference>
<dbReference type="Gene3D" id="2.160.10.10">
    <property type="entry name" value="Hexapeptide repeat proteins"/>
    <property type="match status" value="1"/>
</dbReference>
<dbReference type="PANTHER" id="PTHR43377:SF6">
    <property type="entry name" value="GFO_IDH_MOCA-LIKE OXIDOREDUCTASE N-TERMINAL DOMAIN-CONTAINING PROTEIN"/>
    <property type="match status" value="1"/>
</dbReference>
<dbReference type="InterPro" id="IPR051450">
    <property type="entry name" value="Gfo/Idh/MocA_Oxidoreductases"/>
</dbReference>
<dbReference type="Pfam" id="PF14602">
    <property type="entry name" value="Hexapep_2"/>
    <property type="match status" value="1"/>
</dbReference>
<dbReference type="OrthoDB" id="9815825at2"/>
<reference evidence="6 7" key="1">
    <citation type="submission" date="2019-02" db="EMBL/GenBank/DDBJ databases">
        <title>Deep-cultivation of Planctomycetes and their phenomic and genomic characterization uncovers novel biology.</title>
        <authorList>
            <person name="Wiegand S."/>
            <person name="Jogler M."/>
            <person name="Boedeker C."/>
            <person name="Pinto D."/>
            <person name="Vollmers J."/>
            <person name="Rivas-Marin E."/>
            <person name="Kohn T."/>
            <person name="Peeters S.H."/>
            <person name="Heuer A."/>
            <person name="Rast P."/>
            <person name="Oberbeckmann S."/>
            <person name="Bunk B."/>
            <person name="Jeske O."/>
            <person name="Meyerdierks A."/>
            <person name="Storesund J.E."/>
            <person name="Kallscheuer N."/>
            <person name="Luecker S."/>
            <person name="Lage O.M."/>
            <person name="Pohl T."/>
            <person name="Merkel B.J."/>
            <person name="Hornburger P."/>
            <person name="Mueller R.-W."/>
            <person name="Bruemmer F."/>
            <person name="Labrenz M."/>
            <person name="Spormann A.M."/>
            <person name="Op den Camp H."/>
            <person name="Overmann J."/>
            <person name="Amann R."/>
            <person name="Jetten M.S.M."/>
            <person name="Mascher T."/>
            <person name="Medema M.H."/>
            <person name="Devos D.P."/>
            <person name="Kaster A.-K."/>
            <person name="Ovreas L."/>
            <person name="Rohde M."/>
            <person name="Galperin M.Y."/>
            <person name="Jogler C."/>
        </authorList>
    </citation>
    <scope>NUCLEOTIDE SEQUENCE [LARGE SCALE GENOMIC DNA]</scope>
    <source>
        <strain evidence="6 7">K23_9</strain>
    </source>
</reference>
<feature type="domain" description="GFO/IDH/MocA-like oxidoreductase" evidence="5">
    <location>
        <begin position="130"/>
        <end position="238"/>
    </location>
</feature>
<dbReference type="Proteomes" id="UP000319817">
    <property type="component" value="Chromosome"/>
</dbReference>
<evidence type="ECO:0000256" key="2">
    <source>
        <dbReference type="ARBA" id="ARBA00022737"/>
    </source>
</evidence>
<dbReference type="GO" id="GO:0000166">
    <property type="term" value="F:nucleotide binding"/>
    <property type="evidence" value="ECO:0007669"/>
    <property type="project" value="InterPro"/>
</dbReference>
<evidence type="ECO:0000259" key="5">
    <source>
        <dbReference type="Pfam" id="PF22725"/>
    </source>
</evidence>
<dbReference type="Pfam" id="PF22725">
    <property type="entry name" value="GFO_IDH_MocA_C3"/>
    <property type="match status" value="1"/>
</dbReference>
<dbReference type="Gene3D" id="3.30.360.10">
    <property type="entry name" value="Dihydrodipicolinate Reductase, domain 2"/>
    <property type="match status" value="1"/>
</dbReference>
<sequence length="556" mass="60597">MTKPNLALIGAGYWGKNLARNFLALDALHTLCDSSDEILASYGDEYSGVAKTAAFDEIISNPEIRKVAIATPAATHFELASAAIVAGKDVYVEKPLCLDTKEAVKLVRLAESYERILMVGHLLQYHPYVEKLSELVGAGDFGRLQYITSNRLNLGKIRQEENSLWSFAPHDISVILRLAGAMPKAVLCHGESYLTEGVADTTLTQLEFGGSLRAHVYVSWLNPFKEQKLTVVGSEGMAVFDDTKPWEEKLTVYRNYLTWTDGKVPIAQKNAGETVVVPQSEPLKNECMHFLECCETRTSPTTDGKEGLQVLQVLNAAQASLNGGGHSVPPAPKTSSQNQFYAHESAVVDPGASIGVGTKVWHFSHISNDCEIGERCNFGQNVFIAPKVKVGSNVKIQNNVSIYAGTTIEDDVFLGPSCVLTNVSNPRSEVDRRGLYEKTTIRRGATLGANSTIVCGVTIGRFAFVAAGAVVTKDIPDYGFVRGVPARLSGWMSRHGIPLEFDEKGEAVCPESKLRYRLTDSESKVVCIDISEDSELSPELSTGLKPFREFRGGNKN</sequence>
<keyword evidence="1 6" id="KW-0808">Transferase</keyword>
<organism evidence="6 7">
    <name type="scientific">Stieleria marina</name>
    <dbReference type="NCBI Taxonomy" id="1930275"/>
    <lineage>
        <taxon>Bacteria</taxon>
        <taxon>Pseudomonadati</taxon>
        <taxon>Planctomycetota</taxon>
        <taxon>Planctomycetia</taxon>
        <taxon>Pirellulales</taxon>
        <taxon>Pirellulaceae</taxon>
        <taxon>Stieleria</taxon>
    </lineage>
</organism>
<keyword evidence="7" id="KW-1185">Reference proteome</keyword>
<keyword evidence="2" id="KW-0677">Repeat</keyword>
<gene>
    <name evidence="6" type="primary">wbpD</name>
    <name evidence="6" type="ORF">K239x_42960</name>
</gene>
<dbReference type="InterPro" id="IPR036291">
    <property type="entry name" value="NAD(P)-bd_dom_sf"/>
</dbReference>
<dbReference type="InterPro" id="IPR001451">
    <property type="entry name" value="Hexapep"/>
</dbReference>
<dbReference type="SUPFAM" id="SSF51735">
    <property type="entry name" value="NAD(P)-binding Rossmann-fold domains"/>
    <property type="match status" value="1"/>
</dbReference>
<dbReference type="PANTHER" id="PTHR43377">
    <property type="entry name" value="BILIVERDIN REDUCTASE A"/>
    <property type="match status" value="1"/>
</dbReference>
<dbReference type="Gene3D" id="2.20.70.110">
    <property type="match status" value="1"/>
</dbReference>
<evidence type="ECO:0000256" key="1">
    <source>
        <dbReference type="ARBA" id="ARBA00022679"/>
    </source>
</evidence>
<dbReference type="Pfam" id="PF00132">
    <property type="entry name" value="Hexapep"/>
    <property type="match status" value="1"/>
</dbReference>
<dbReference type="PROSITE" id="PS00101">
    <property type="entry name" value="HEXAPEP_TRANSFERASES"/>
    <property type="match status" value="1"/>
</dbReference>
<dbReference type="Gene3D" id="3.40.50.720">
    <property type="entry name" value="NAD(P)-binding Rossmann-like Domain"/>
    <property type="match status" value="1"/>
</dbReference>
<dbReference type="InterPro" id="IPR011004">
    <property type="entry name" value="Trimer_LpxA-like_sf"/>
</dbReference>
<dbReference type="InterPro" id="IPR055170">
    <property type="entry name" value="GFO_IDH_MocA-like_dom"/>
</dbReference>
<dbReference type="SUPFAM" id="SSF55347">
    <property type="entry name" value="Glyceraldehyde-3-phosphate dehydrogenase-like, C-terminal domain"/>
    <property type="match status" value="1"/>
</dbReference>
<accession>A0A517NYT7</accession>
<dbReference type="EC" id="2.3.1.201" evidence="6"/>